<reference evidence="1 2" key="1">
    <citation type="submission" date="2024-01" db="EMBL/GenBank/DDBJ databases">
        <title>The genomes of 5 underutilized Papilionoideae crops provide insights into root nodulation and disease resistanc.</title>
        <authorList>
            <person name="Yuan L."/>
        </authorList>
    </citation>
    <scope>NUCLEOTIDE SEQUENCE [LARGE SCALE GENOMIC DNA]</scope>
    <source>
        <strain evidence="1">ZHUSHIDOU_FW_LH</strain>
        <tissue evidence="1">Leaf</tissue>
    </source>
</reference>
<dbReference type="EMBL" id="JAYWIO010000003">
    <property type="protein sequence ID" value="KAK7277271.1"/>
    <property type="molecule type" value="Genomic_DNA"/>
</dbReference>
<dbReference type="AlphaFoldDB" id="A0AAN9IKR8"/>
<accession>A0AAN9IKR8</accession>
<name>A0AAN9IKR8_CROPI</name>
<protein>
    <submittedName>
        <fullName evidence="1">Uncharacterized protein</fullName>
    </submittedName>
</protein>
<comment type="caution">
    <text evidence="1">The sequence shown here is derived from an EMBL/GenBank/DDBJ whole genome shotgun (WGS) entry which is preliminary data.</text>
</comment>
<organism evidence="1 2">
    <name type="scientific">Crotalaria pallida</name>
    <name type="common">Smooth rattlebox</name>
    <name type="synonym">Crotalaria striata</name>
    <dbReference type="NCBI Taxonomy" id="3830"/>
    <lineage>
        <taxon>Eukaryota</taxon>
        <taxon>Viridiplantae</taxon>
        <taxon>Streptophyta</taxon>
        <taxon>Embryophyta</taxon>
        <taxon>Tracheophyta</taxon>
        <taxon>Spermatophyta</taxon>
        <taxon>Magnoliopsida</taxon>
        <taxon>eudicotyledons</taxon>
        <taxon>Gunneridae</taxon>
        <taxon>Pentapetalae</taxon>
        <taxon>rosids</taxon>
        <taxon>fabids</taxon>
        <taxon>Fabales</taxon>
        <taxon>Fabaceae</taxon>
        <taxon>Papilionoideae</taxon>
        <taxon>50 kb inversion clade</taxon>
        <taxon>genistoids sensu lato</taxon>
        <taxon>core genistoids</taxon>
        <taxon>Crotalarieae</taxon>
        <taxon>Crotalaria</taxon>
    </lineage>
</organism>
<dbReference type="Proteomes" id="UP001372338">
    <property type="component" value="Unassembled WGS sequence"/>
</dbReference>
<gene>
    <name evidence="1" type="ORF">RIF29_18422</name>
</gene>
<keyword evidence="2" id="KW-1185">Reference proteome</keyword>
<evidence type="ECO:0000313" key="2">
    <source>
        <dbReference type="Proteomes" id="UP001372338"/>
    </source>
</evidence>
<sequence length="268" mass="30410">MTTDAEQGRTKSLVDLGHDLAVEILHRLPHRDTGQWTKNELSIPTGHYFEVYTIQDAITFDGKLILLGFMGFHSQKNIIISIDNDGGSSDANVIMFGSLDDFNAWSGCPHGPVLSVSQEHLRFAWLTKSTNVPILKIWELKQCQLSLVHEVDFTGIVSDDEWISTIYLKSTFMTMMEERMGSRRNAEDICAPIVLGFDPNDENRVYLNLIYCDRMAKYDIRRRTLNLVPDTCVASFTKSKENVFQVVLPLWPTMVPHLVTPDSSTEHS</sequence>
<proteinExistence type="predicted"/>
<evidence type="ECO:0000313" key="1">
    <source>
        <dbReference type="EMBL" id="KAK7277271.1"/>
    </source>
</evidence>